<comment type="caution">
    <text evidence="2">The sequence shown here is derived from an EMBL/GenBank/DDBJ whole genome shotgun (WGS) entry which is preliminary data.</text>
</comment>
<organism evidence="2 3">
    <name type="scientific">Carex littledalei</name>
    <dbReference type="NCBI Taxonomy" id="544730"/>
    <lineage>
        <taxon>Eukaryota</taxon>
        <taxon>Viridiplantae</taxon>
        <taxon>Streptophyta</taxon>
        <taxon>Embryophyta</taxon>
        <taxon>Tracheophyta</taxon>
        <taxon>Spermatophyta</taxon>
        <taxon>Magnoliopsida</taxon>
        <taxon>Liliopsida</taxon>
        <taxon>Poales</taxon>
        <taxon>Cyperaceae</taxon>
        <taxon>Cyperoideae</taxon>
        <taxon>Cariceae</taxon>
        <taxon>Carex</taxon>
        <taxon>Carex subgen. Euthyceras</taxon>
    </lineage>
</organism>
<evidence type="ECO:0000259" key="1">
    <source>
        <dbReference type="Pfam" id="PF24758"/>
    </source>
</evidence>
<accession>A0A833R3A7</accession>
<dbReference type="Proteomes" id="UP000623129">
    <property type="component" value="Unassembled WGS sequence"/>
</dbReference>
<dbReference type="InterPro" id="IPR036047">
    <property type="entry name" value="F-box-like_dom_sf"/>
</dbReference>
<keyword evidence="3" id="KW-1185">Reference proteome</keyword>
<gene>
    <name evidence="2" type="ORF">FCM35_KLT05912</name>
</gene>
<name>A0A833R3A7_9POAL</name>
<sequence length="429" mass="47866">MAGTDRISALPLDIKVTILSGLTIKEAVRTSSLAHSWRHLWTFLPGLEVGPLSVDQNASRFADSRWFDLLHHLLTSLRGPFLYFAICNGFGADQSGRLQILLDLAFQRGGVEVLAIRDLHGQVAVHLPYFHALEVLHLSDCDLSLPPGFQGFNKLLILELLQVCISNNDLQLLIDTSKQLSIFKCYLASDGDDPYSVTIRSQTLTNLEFGIYEAIERVRIDSAPRLEEVHITGADNLSEEFAPVTLGLLSGITMVSYLELTCDVLKTLSPVGARCSLPVTFNNLRCLKLSMSTLAVEKGMYDVFTCLLRSAPLLEKLHIRSFDLEPSPSESHAILLSECVKKQDGFRCLNQSLTSVTIKMSKLDVITSIWMIHFLLLNANVLKLMMIEYNKGCEVEPNMIEELCKAKVTSSDAKLVIWRCKEKVKINVK</sequence>
<dbReference type="EMBL" id="SWLB01000015">
    <property type="protein sequence ID" value="KAF3328834.1"/>
    <property type="molecule type" value="Genomic_DNA"/>
</dbReference>
<reference evidence="2" key="1">
    <citation type="submission" date="2020-01" db="EMBL/GenBank/DDBJ databases">
        <title>Genome sequence of Kobresia littledalei, the first chromosome-level genome in the family Cyperaceae.</title>
        <authorList>
            <person name="Qu G."/>
        </authorList>
    </citation>
    <scope>NUCLEOTIDE SEQUENCE</scope>
    <source>
        <strain evidence="2">C.B.Clarke</strain>
        <tissue evidence="2">Leaf</tissue>
    </source>
</reference>
<dbReference type="SUPFAM" id="SSF81383">
    <property type="entry name" value="F-box domain"/>
    <property type="match status" value="1"/>
</dbReference>
<feature type="domain" description="F-box/LRR-repeat protein 15/At3g58940/PEG3-like LRR" evidence="1">
    <location>
        <begin position="126"/>
        <end position="319"/>
    </location>
</feature>
<dbReference type="InterPro" id="IPR053197">
    <property type="entry name" value="F-box_SCFL_complex_component"/>
</dbReference>
<protein>
    <submittedName>
        <fullName evidence="2">F-box/FBD/LRR-repeat protein</fullName>
    </submittedName>
</protein>
<proteinExistence type="predicted"/>
<evidence type="ECO:0000313" key="2">
    <source>
        <dbReference type="EMBL" id="KAF3328834.1"/>
    </source>
</evidence>
<dbReference type="Pfam" id="PF24758">
    <property type="entry name" value="LRR_At5g56370"/>
    <property type="match status" value="1"/>
</dbReference>
<dbReference type="PANTHER" id="PTHR34223">
    <property type="entry name" value="OS11G0201299 PROTEIN"/>
    <property type="match status" value="1"/>
</dbReference>
<evidence type="ECO:0000313" key="3">
    <source>
        <dbReference type="Proteomes" id="UP000623129"/>
    </source>
</evidence>
<dbReference type="SUPFAM" id="SSF52047">
    <property type="entry name" value="RNI-like"/>
    <property type="match status" value="1"/>
</dbReference>
<dbReference type="OrthoDB" id="657284at2759"/>
<dbReference type="AlphaFoldDB" id="A0A833R3A7"/>
<dbReference type="InterPro" id="IPR055411">
    <property type="entry name" value="LRR_FXL15/At3g58940/PEG3-like"/>
</dbReference>